<name>A0ABZ0IIF3_9BACT</name>
<protein>
    <recommendedName>
        <fullName evidence="3">Coenzyme A biosynthesis bifunctional protein CoaBC</fullName>
    </recommendedName>
    <alternativeName>
        <fullName evidence="3">DNA/pantothenate metabolism flavoprotein</fullName>
    </alternativeName>
    <alternativeName>
        <fullName evidence="3">Phosphopantothenoylcysteine synthetase/decarboxylase</fullName>
        <shortName evidence="3">PPCS-PPCDC</shortName>
    </alternativeName>
    <domain>
        <recommendedName>
            <fullName evidence="3">Phosphopantothenoylcysteine decarboxylase</fullName>
            <shortName evidence="3">PPC decarboxylase</shortName>
            <shortName evidence="3">PPC-DC</shortName>
            <ecNumber evidence="3">4.1.1.36</ecNumber>
        </recommendedName>
        <alternativeName>
            <fullName evidence="3">CoaC</fullName>
        </alternativeName>
    </domain>
    <domain>
        <recommendedName>
            <fullName evidence="3">Phosphopantothenate--cysteine ligase</fullName>
            <ecNumber evidence="3">6.3.2.5</ecNumber>
        </recommendedName>
        <alternativeName>
            <fullName evidence="3">CoaB</fullName>
        </alternativeName>
        <alternativeName>
            <fullName evidence="3">Phosphopantothenoylcysteine synthetase</fullName>
            <shortName evidence="3">PPC synthetase</shortName>
            <shortName evidence="3">PPC-S</shortName>
        </alternativeName>
    </domain>
</protein>
<keyword evidence="3 4" id="KW-0288">FMN</keyword>
<keyword evidence="3 4" id="KW-0285">Flavoprotein</keyword>
<comment type="caution">
    <text evidence="3">Lacks conserved residue(s) required for the propagation of feature annotation.</text>
</comment>
<feature type="binding site" evidence="3">
    <location>
        <position position="289"/>
    </location>
    <ligand>
        <name>CTP</name>
        <dbReference type="ChEBI" id="CHEBI:37563"/>
    </ligand>
</feature>
<keyword evidence="3" id="KW-0511">Multifunctional enzyme</keyword>
<dbReference type="Pfam" id="PF02441">
    <property type="entry name" value="Flavoprotein"/>
    <property type="match status" value="1"/>
</dbReference>
<dbReference type="Proteomes" id="UP001302349">
    <property type="component" value="Chromosome"/>
</dbReference>
<keyword evidence="7" id="KW-1185">Reference proteome</keyword>
<dbReference type="Pfam" id="PF04127">
    <property type="entry name" value="DFP"/>
    <property type="match status" value="1"/>
</dbReference>
<dbReference type="InterPro" id="IPR005252">
    <property type="entry name" value="CoaBC"/>
</dbReference>
<feature type="region of interest" description="Phosphopantothenate--cysteine ligase" evidence="3">
    <location>
        <begin position="190"/>
        <end position="398"/>
    </location>
</feature>
<keyword evidence="3" id="KW-0479">Metal-binding</keyword>
<accession>A0ABZ0IIF3</accession>
<dbReference type="InterPro" id="IPR036551">
    <property type="entry name" value="Flavin_trans-like"/>
</dbReference>
<gene>
    <name evidence="3 6" type="primary">coaBC</name>
    <name evidence="6" type="ORF">RT717_14325</name>
</gene>
<comment type="cofactor">
    <cofactor evidence="3">
        <name>FMN</name>
        <dbReference type="ChEBI" id="CHEBI:58210"/>
    </cofactor>
    <text evidence="3">Binds 1 FMN per subunit.</text>
</comment>
<feature type="binding site" evidence="3">
    <location>
        <position position="337"/>
    </location>
    <ligand>
        <name>CTP</name>
        <dbReference type="ChEBI" id="CHEBI:37563"/>
    </ligand>
</feature>
<dbReference type="NCBIfam" id="TIGR00521">
    <property type="entry name" value="coaBC_dfp"/>
    <property type="match status" value="1"/>
</dbReference>
<dbReference type="GO" id="GO:0004632">
    <property type="term" value="F:phosphopantothenate--cysteine ligase activity"/>
    <property type="evidence" value="ECO:0007669"/>
    <property type="project" value="UniProtKB-EC"/>
</dbReference>
<evidence type="ECO:0000259" key="5">
    <source>
        <dbReference type="PROSITE" id="PS50057"/>
    </source>
</evidence>
<dbReference type="RefSeq" id="WP_317487067.1">
    <property type="nucleotide sequence ID" value="NZ_CP136051.1"/>
</dbReference>
<dbReference type="EC" id="4.1.1.36" evidence="3"/>
<dbReference type="PANTHER" id="PTHR14359">
    <property type="entry name" value="HOMO-OLIGOMERIC FLAVIN CONTAINING CYS DECARBOXYLASE FAMILY"/>
    <property type="match status" value="1"/>
</dbReference>
<sequence>MLQGKKILLGVCGSIAAYKSALLTRLLVKQGAEVQVLLTADAKHFITPLTLSTLSRKPVYSDFFHSTDGTWNNHVELGLWADAMVIAPASANTLAKMANGICDNLLLATYLSARCPVFFAPAMDLDMYRHPSTTGNIESLLSYGNKLINAEDGELASGLSGVGRMAEPEHIVQHLEEHFTKTQRLAGKKVLITAGPTHEAIDPVRFIGNHSTGKMGFALAERFASQGATVEVVSGPSTLSSTHAAIHVTKVHSAEEMLEACEAKFDNVDIAVFAAAVADYRPDTPAQEKIKKSNNTLTLHLVKNPDIAATLGKRKKKQFTVGFALETTNEIAYAKEKLHKKNFNLIVLNSLKDQGAGFAHDTNKITILDHDGSSTFDLKSKQEVANDIVDVVCKKMGL</sequence>
<evidence type="ECO:0000256" key="4">
    <source>
        <dbReference type="RuleBase" id="RU364078"/>
    </source>
</evidence>
<keyword evidence="1 3" id="KW-0210">Decarboxylase</keyword>
<organism evidence="6 7">
    <name type="scientific">Imperialibacter roseus</name>
    <dbReference type="NCBI Taxonomy" id="1324217"/>
    <lineage>
        <taxon>Bacteria</taxon>
        <taxon>Pseudomonadati</taxon>
        <taxon>Bacteroidota</taxon>
        <taxon>Cytophagia</taxon>
        <taxon>Cytophagales</taxon>
        <taxon>Flammeovirgaceae</taxon>
        <taxon>Imperialibacter</taxon>
    </lineage>
</organism>
<comment type="pathway">
    <text evidence="3 4">Cofactor biosynthesis; coenzyme A biosynthesis; CoA from (R)-pantothenate: step 3/5.</text>
</comment>
<proteinExistence type="inferred from homology"/>
<evidence type="ECO:0000313" key="6">
    <source>
        <dbReference type="EMBL" id="WOK04253.1"/>
    </source>
</evidence>
<feature type="binding site" evidence="3">
    <location>
        <position position="341"/>
    </location>
    <ligand>
        <name>CTP</name>
        <dbReference type="ChEBI" id="CHEBI:37563"/>
    </ligand>
</feature>
<dbReference type="SUPFAM" id="SSF102645">
    <property type="entry name" value="CoaB-like"/>
    <property type="match status" value="1"/>
</dbReference>
<comment type="function">
    <text evidence="4">Catalyzes two steps in the biosynthesis of coenzyme A. In the first step cysteine is conjugated to 4'-phosphopantothenate to form 4-phosphopantothenoylcysteine, in the latter compound is decarboxylated to form 4'-phosphopantotheine.</text>
</comment>
<evidence type="ECO:0000313" key="7">
    <source>
        <dbReference type="Proteomes" id="UP001302349"/>
    </source>
</evidence>
<dbReference type="PANTHER" id="PTHR14359:SF6">
    <property type="entry name" value="PHOSPHOPANTOTHENOYLCYSTEINE DECARBOXYLASE"/>
    <property type="match status" value="1"/>
</dbReference>
<comment type="similarity">
    <text evidence="3 4">In the N-terminal section; belongs to the HFCD (homo-oligomeric flavin containing Cys decarboxylase) superfamily.</text>
</comment>
<keyword evidence="2 3" id="KW-0456">Lyase</keyword>
<dbReference type="InterPro" id="IPR003382">
    <property type="entry name" value="Flavoprotein"/>
</dbReference>
<dbReference type="InterPro" id="IPR035929">
    <property type="entry name" value="CoaB-like_sf"/>
</dbReference>
<comment type="cofactor">
    <cofactor evidence="3">
        <name>Mg(2+)</name>
        <dbReference type="ChEBI" id="CHEBI:18420"/>
    </cofactor>
</comment>
<dbReference type="EMBL" id="CP136051">
    <property type="protein sequence ID" value="WOK04253.1"/>
    <property type="molecule type" value="Genomic_DNA"/>
</dbReference>
<dbReference type="Gene3D" id="3.40.50.10300">
    <property type="entry name" value="CoaB-like"/>
    <property type="match status" value="1"/>
</dbReference>
<reference evidence="6 7" key="1">
    <citation type="journal article" date="2023" name="Microbiol. Resour. Announc.">
        <title>Complete Genome Sequence of Imperialibacter roseus strain P4T.</title>
        <authorList>
            <person name="Tizabi D.R."/>
            <person name="Bachvaroff T."/>
            <person name="Hill R.T."/>
        </authorList>
    </citation>
    <scope>NUCLEOTIDE SEQUENCE [LARGE SCALE GENOMIC DNA]</scope>
    <source>
        <strain evidence="6 7">P4T</strain>
    </source>
</reference>
<evidence type="ECO:0000256" key="3">
    <source>
        <dbReference type="HAMAP-Rule" id="MF_02225"/>
    </source>
</evidence>
<feature type="binding site" evidence="3">
    <location>
        <position position="323"/>
    </location>
    <ligand>
        <name>CTP</name>
        <dbReference type="ChEBI" id="CHEBI:37563"/>
    </ligand>
</feature>
<comment type="function">
    <text evidence="3">Catalyzes two sequential steps in the biosynthesis of coenzyme A. In the first step cysteine is conjugated to 4'-phosphopantothenate to form 4-phosphopantothenoylcysteine. In the second step the latter compound is decarboxylated to form 4'-phosphopantotheine.</text>
</comment>
<dbReference type="EC" id="6.3.2.5" evidence="3"/>
<dbReference type="GO" id="GO:0004633">
    <property type="term" value="F:phosphopantothenoylcysteine decarboxylase activity"/>
    <property type="evidence" value="ECO:0007669"/>
    <property type="project" value="UniProtKB-EC"/>
</dbReference>
<comment type="catalytic activity">
    <reaction evidence="3 4">
        <text>N-[(R)-4-phosphopantothenoyl]-L-cysteine + H(+) = (R)-4'-phosphopantetheine + CO2</text>
        <dbReference type="Rhea" id="RHEA:16793"/>
        <dbReference type="ChEBI" id="CHEBI:15378"/>
        <dbReference type="ChEBI" id="CHEBI:16526"/>
        <dbReference type="ChEBI" id="CHEBI:59458"/>
        <dbReference type="ChEBI" id="CHEBI:61723"/>
        <dbReference type="EC" id="4.1.1.36"/>
    </reaction>
</comment>
<comment type="similarity">
    <text evidence="3 4">In the C-terminal section; belongs to the PPC synthetase family.</text>
</comment>
<dbReference type="Gene3D" id="3.40.50.1950">
    <property type="entry name" value="Flavin prenyltransferase-like"/>
    <property type="match status" value="1"/>
</dbReference>
<dbReference type="PROSITE" id="PS50057">
    <property type="entry name" value="FERM_3"/>
    <property type="match status" value="1"/>
</dbReference>
<dbReference type="HAMAP" id="MF_02225">
    <property type="entry name" value="CoaBC"/>
    <property type="match status" value="1"/>
</dbReference>
<dbReference type="InterPro" id="IPR007085">
    <property type="entry name" value="DNA/pantothenate-metab_flavo_C"/>
</dbReference>
<comment type="catalytic activity">
    <reaction evidence="3 4">
        <text>(R)-4'-phosphopantothenate + L-cysteine + CTP = N-[(R)-4-phosphopantothenoyl]-L-cysteine + CMP + diphosphate + H(+)</text>
        <dbReference type="Rhea" id="RHEA:19397"/>
        <dbReference type="ChEBI" id="CHEBI:10986"/>
        <dbReference type="ChEBI" id="CHEBI:15378"/>
        <dbReference type="ChEBI" id="CHEBI:33019"/>
        <dbReference type="ChEBI" id="CHEBI:35235"/>
        <dbReference type="ChEBI" id="CHEBI:37563"/>
        <dbReference type="ChEBI" id="CHEBI:59458"/>
        <dbReference type="ChEBI" id="CHEBI:60377"/>
        <dbReference type="EC" id="6.3.2.5"/>
    </reaction>
</comment>
<feature type="region of interest" description="Phosphopantothenoylcysteine decarboxylase" evidence="3">
    <location>
        <begin position="1"/>
        <end position="189"/>
    </location>
</feature>
<feature type="domain" description="FERM" evidence="5">
    <location>
        <begin position="361"/>
        <end position="398"/>
    </location>
</feature>
<keyword evidence="3" id="KW-0460">Magnesium</keyword>
<evidence type="ECO:0000256" key="1">
    <source>
        <dbReference type="ARBA" id="ARBA00022793"/>
    </source>
</evidence>
<comment type="pathway">
    <text evidence="3 4">Cofactor biosynthesis; coenzyme A biosynthesis; CoA from (R)-pantothenate: step 2/5.</text>
</comment>
<keyword evidence="3 4" id="KW-0436">Ligase</keyword>
<feature type="binding site" evidence="3">
    <location>
        <position position="279"/>
    </location>
    <ligand>
        <name>CTP</name>
        <dbReference type="ChEBI" id="CHEBI:37563"/>
    </ligand>
</feature>
<dbReference type="InterPro" id="IPR000299">
    <property type="entry name" value="FERM_domain"/>
</dbReference>
<dbReference type="SUPFAM" id="SSF52507">
    <property type="entry name" value="Homo-oligomeric flavin-containing Cys decarboxylases, HFCD"/>
    <property type="match status" value="1"/>
</dbReference>
<evidence type="ECO:0000256" key="2">
    <source>
        <dbReference type="ARBA" id="ARBA00023239"/>
    </source>
</evidence>